<evidence type="ECO:0000313" key="2">
    <source>
        <dbReference type="EMBL" id="KAG6595272.1"/>
    </source>
</evidence>
<sequence>MSANADRHKVKELRGPNCNAQDGNGSVNDGVSGREQRPVEENELKVNGLTRNAEDGRNPTVQAQDIVQIQQQQQPQGSMVCWERFLHLRSLKVLLVENDDSTRHLVTALLRNCSYEGQEIGLSCNIFSLHMTGY</sequence>
<feature type="non-terminal residue" evidence="3">
    <location>
        <position position="1"/>
    </location>
</feature>
<name>A0AAV6NDQ8_9ROSI</name>
<organism evidence="3 4">
    <name type="scientific">Cucurbita argyrosperma subsp. sororia</name>
    <dbReference type="NCBI Taxonomy" id="37648"/>
    <lineage>
        <taxon>Eukaryota</taxon>
        <taxon>Viridiplantae</taxon>
        <taxon>Streptophyta</taxon>
        <taxon>Embryophyta</taxon>
        <taxon>Tracheophyta</taxon>
        <taxon>Spermatophyta</taxon>
        <taxon>Magnoliopsida</taxon>
        <taxon>eudicotyledons</taxon>
        <taxon>Gunneridae</taxon>
        <taxon>Pentapetalae</taxon>
        <taxon>rosids</taxon>
        <taxon>fabids</taxon>
        <taxon>Cucurbitales</taxon>
        <taxon>Cucurbitaceae</taxon>
        <taxon>Cucurbiteae</taxon>
        <taxon>Cucurbita</taxon>
    </lineage>
</organism>
<evidence type="ECO:0000313" key="4">
    <source>
        <dbReference type="Proteomes" id="UP000685013"/>
    </source>
</evidence>
<dbReference type="EMBL" id="JAGKQH010000007">
    <property type="protein sequence ID" value="KAG6595278.1"/>
    <property type="molecule type" value="Genomic_DNA"/>
</dbReference>
<evidence type="ECO:0000256" key="1">
    <source>
        <dbReference type="SAM" id="MobiDB-lite"/>
    </source>
</evidence>
<proteinExistence type="predicted"/>
<keyword evidence="4" id="KW-1185">Reference proteome</keyword>
<feature type="compositionally biased region" description="Polar residues" evidence="1">
    <location>
        <begin position="18"/>
        <end position="29"/>
    </location>
</feature>
<feature type="compositionally biased region" description="Basic and acidic residues" evidence="1">
    <location>
        <begin position="1"/>
        <end position="14"/>
    </location>
</feature>
<accession>A0AAV6NDQ8</accession>
<dbReference type="EMBL" id="JAGKQH010000007">
    <property type="protein sequence ID" value="KAG6595272.1"/>
    <property type="molecule type" value="Genomic_DNA"/>
</dbReference>
<reference evidence="3 4" key="1">
    <citation type="journal article" date="2021" name="Hortic Res">
        <title>The domestication of Cucurbita argyrosperma as revealed by the genome of its wild relative.</title>
        <authorList>
            <person name="Barrera-Redondo J."/>
            <person name="Sanchez-de la Vega G."/>
            <person name="Aguirre-Liguori J.A."/>
            <person name="Castellanos-Morales G."/>
            <person name="Gutierrez-Guerrero Y.T."/>
            <person name="Aguirre-Dugua X."/>
            <person name="Aguirre-Planter E."/>
            <person name="Tenaillon M.I."/>
            <person name="Lira-Saade R."/>
            <person name="Eguiarte L.E."/>
        </authorList>
    </citation>
    <scope>NUCLEOTIDE SEQUENCE [LARGE SCALE GENOMIC DNA]</scope>
    <source>
        <strain evidence="3">JBR-2021</strain>
    </source>
</reference>
<feature type="compositionally biased region" description="Basic and acidic residues" evidence="1">
    <location>
        <begin position="32"/>
        <end position="44"/>
    </location>
</feature>
<protein>
    <submittedName>
        <fullName evidence="3">Two-component response regulator-like APRR7</fullName>
    </submittedName>
</protein>
<gene>
    <name evidence="3" type="primary">APRR7</name>
    <name evidence="2" type="ORF">SDJN03_11825</name>
    <name evidence="3" type="ORF">SDJN03_11831</name>
</gene>
<dbReference type="AlphaFoldDB" id="A0AAV6NDQ8"/>
<comment type="caution">
    <text evidence="3">The sequence shown here is derived from an EMBL/GenBank/DDBJ whole genome shotgun (WGS) entry which is preliminary data.</text>
</comment>
<dbReference type="Proteomes" id="UP000685013">
    <property type="component" value="Chromosome 7"/>
</dbReference>
<reference evidence="3" key="2">
    <citation type="submission" date="2021-03" db="EMBL/GenBank/DDBJ databases">
        <authorList>
            <person name="Barrera-Redondo J."/>
        </authorList>
    </citation>
    <scope>NUCLEOTIDE SEQUENCE</scope>
    <source>
        <strain evidence="3">JBR-2021</strain>
        <tissue evidence="3">Leaves</tissue>
    </source>
</reference>
<feature type="region of interest" description="Disordered" evidence="1">
    <location>
        <begin position="1"/>
        <end position="58"/>
    </location>
</feature>
<evidence type="ECO:0000313" key="3">
    <source>
        <dbReference type="EMBL" id="KAG6595278.1"/>
    </source>
</evidence>